<dbReference type="SUPFAM" id="SSF56672">
    <property type="entry name" value="DNA/RNA polymerases"/>
    <property type="match status" value="1"/>
</dbReference>
<accession>A0A7Y2W8E9</accession>
<comment type="similarity">
    <text evidence="1">Belongs to the bacterial reverse transcriptase family.</text>
</comment>
<evidence type="ECO:0000256" key="1">
    <source>
        <dbReference type="ARBA" id="ARBA00034120"/>
    </source>
</evidence>
<dbReference type="RefSeq" id="WP_170282640.1">
    <property type="nucleotide sequence ID" value="NZ_JABEQY010000039.1"/>
</dbReference>
<protein>
    <submittedName>
        <fullName evidence="3">Reverse transcriptase</fullName>
    </submittedName>
</protein>
<keyword evidence="3" id="KW-0548">Nucleotidyltransferase</keyword>
<organism evidence="3 4">
    <name type="scientific">Rhizobium laguerreae</name>
    <dbReference type="NCBI Taxonomy" id="1076926"/>
    <lineage>
        <taxon>Bacteria</taxon>
        <taxon>Pseudomonadati</taxon>
        <taxon>Pseudomonadota</taxon>
        <taxon>Alphaproteobacteria</taxon>
        <taxon>Hyphomicrobiales</taxon>
        <taxon>Rhizobiaceae</taxon>
        <taxon>Rhizobium/Agrobacterium group</taxon>
        <taxon>Rhizobium</taxon>
    </lineage>
</organism>
<evidence type="ECO:0000313" key="3">
    <source>
        <dbReference type="EMBL" id="NNH67430.1"/>
    </source>
</evidence>
<evidence type="ECO:0000313" key="4">
    <source>
        <dbReference type="Proteomes" id="UP000530654"/>
    </source>
</evidence>
<dbReference type="InterPro" id="IPR051083">
    <property type="entry name" value="GrpII_Intron_Splice-Mob/Def"/>
</dbReference>
<keyword evidence="3" id="KW-0808">Transferase</keyword>
<sequence length="500" mass="56471">MTIRAHGHLAPSRSSALDGWAFRPKMYPHFDSFLTETEARALASDPARVAAHSFYPFILYHQRWTKFTAKGTKGKVKERPIRFAARADAYIFSYYRHLLSAPFEARLKELDLGDSVLAYRRIANPGGGGKCNIHFALDAVNAIRKLGNCSAIALDISSFFESLDHEMLRARWCDLLKVSRLPPDHYAVFKAMTRYSVIDREGLYERLGFWGQKHVSRDGVPIKGFLVDESAIPLQLCNGTDFRQKIAGGNGLRSLIEVHRKPYGIPQGSPISDLLANFYLMQFDKVVATRVRELGGAYFRYSDDILIVAPIEADAAVDLEAWVRQEIVCHGPKLQIKAEKSAIFRYWGTGGDQIWTRIAGEQGKNGIEYLGFRYDGNSMFLRDSTLSGLQRKAASSAMRLALSLVQRYPGKSSSDILTDVNLSTFLQRYGRVHDFESKADNVKNWTFWTYATKAASITAPLGLPIFKQLRNYRRNMRNHVKRALEKKGLARGPNPRVFTS</sequence>
<dbReference type="InterPro" id="IPR000477">
    <property type="entry name" value="RT_dom"/>
</dbReference>
<comment type="caution">
    <text evidence="3">The sequence shown here is derived from an EMBL/GenBank/DDBJ whole genome shotgun (WGS) entry which is preliminary data.</text>
</comment>
<proteinExistence type="inferred from homology"/>
<dbReference type="Proteomes" id="UP000530654">
    <property type="component" value="Unassembled WGS sequence"/>
</dbReference>
<dbReference type="GO" id="GO:0003964">
    <property type="term" value="F:RNA-directed DNA polymerase activity"/>
    <property type="evidence" value="ECO:0007669"/>
    <property type="project" value="UniProtKB-KW"/>
</dbReference>
<name>A0A7Y2W8E9_9HYPH</name>
<dbReference type="AlphaFoldDB" id="A0A7Y2W8E9"/>
<gene>
    <name evidence="3" type="ORF">HLI17_29940</name>
</gene>
<dbReference type="PANTHER" id="PTHR34047">
    <property type="entry name" value="NUCLEAR INTRON MATURASE 1, MITOCHONDRIAL-RELATED"/>
    <property type="match status" value="1"/>
</dbReference>
<feature type="domain" description="Reverse transcriptase" evidence="2">
    <location>
        <begin position="1"/>
        <end position="374"/>
    </location>
</feature>
<keyword evidence="3" id="KW-0695">RNA-directed DNA polymerase</keyword>
<evidence type="ECO:0000259" key="2">
    <source>
        <dbReference type="PROSITE" id="PS50878"/>
    </source>
</evidence>
<dbReference type="Pfam" id="PF00078">
    <property type="entry name" value="RVT_1"/>
    <property type="match status" value="1"/>
</dbReference>
<dbReference type="EMBL" id="JABEQY010000039">
    <property type="protein sequence ID" value="NNH67430.1"/>
    <property type="molecule type" value="Genomic_DNA"/>
</dbReference>
<dbReference type="PANTHER" id="PTHR34047:SF8">
    <property type="entry name" value="PROTEIN YKFC"/>
    <property type="match status" value="1"/>
</dbReference>
<dbReference type="InterPro" id="IPR043502">
    <property type="entry name" value="DNA/RNA_pol_sf"/>
</dbReference>
<reference evidence="3 4" key="1">
    <citation type="submission" date="2020-04" db="EMBL/GenBank/DDBJ databases">
        <title>Rhizobium bacterial biofertilizers improve the content of phenolic compounds of Lactuca sativa L. under non-saline and saline-stress conditions.</title>
        <authorList>
            <person name="Ayuso-Calles M."/>
            <person name="Garcia-Estevez I."/>
            <person name="Jimenez-Gomez A."/>
            <person name="Flores-Felix J.D."/>
            <person name="Escribano-Bailon M."/>
            <person name="Rivas R."/>
        </authorList>
    </citation>
    <scope>NUCLEOTIDE SEQUENCE [LARGE SCALE GENOMIC DNA]</scope>
    <source>
        <strain evidence="3 4">GPTR02</strain>
    </source>
</reference>
<dbReference type="PROSITE" id="PS50878">
    <property type="entry name" value="RT_POL"/>
    <property type="match status" value="1"/>
</dbReference>